<keyword evidence="1 6" id="KW-0285">Flavoprotein</keyword>
<dbReference type="InterPro" id="IPR050104">
    <property type="entry name" value="FMN-dep_NADH:Q_OxRdtase_AzoR1"/>
</dbReference>
<evidence type="ECO:0000256" key="2">
    <source>
        <dbReference type="ARBA" id="ARBA00022643"/>
    </source>
</evidence>
<comment type="cofactor">
    <cofactor evidence="6">
        <name>FMN</name>
        <dbReference type="ChEBI" id="CHEBI:58210"/>
    </cofactor>
    <text evidence="6">Binds 1 FMN per subunit.</text>
</comment>
<evidence type="ECO:0000256" key="1">
    <source>
        <dbReference type="ARBA" id="ARBA00022630"/>
    </source>
</evidence>
<comment type="subunit">
    <text evidence="6">Homodimer.</text>
</comment>
<comment type="caution">
    <text evidence="6">Lacks conserved residue(s) required for the propagation of feature annotation.</text>
</comment>
<dbReference type="EMBL" id="BAAAKJ010000095">
    <property type="protein sequence ID" value="GAA1390300.1"/>
    <property type="molecule type" value="Genomic_DNA"/>
</dbReference>
<proteinExistence type="inferred from homology"/>
<feature type="binding site" evidence="6">
    <location>
        <begin position="142"/>
        <end position="145"/>
    </location>
    <ligand>
        <name>FMN</name>
        <dbReference type="ChEBI" id="CHEBI:58210"/>
    </ligand>
</feature>
<evidence type="ECO:0000256" key="5">
    <source>
        <dbReference type="ARBA" id="ARBA00048542"/>
    </source>
</evidence>
<evidence type="ECO:0000256" key="3">
    <source>
        <dbReference type="ARBA" id="ARBA00023002"/>
    </source>
</evidence>
<dbReference type="SUPFAM" id="SSF52218">
    <property type="entry name" value="Flavoproteins"/>
    <property type="match status" value="1"/>
</dbReference>
<comment type="catalytic activity">
    <reaction evidence="6">
        <text>2 a quinone + NADH + H(+) = 2 a 1,4-benzosemiquinone + NAD(+)</text>
        <dbReference type="Rhea" id="RHEA:65952"/>
        <dbReference type="ChEBI" id="CHEBI:15378"/>
        <dbReference type="ChEBI" id="CHEBI:57540"/>
        <dbReference type="ChEBI" id="CHEBI:57945"/>
        <dbReference type="ChEBI" id="CHEBI:132124"/>
        <dbReference type="ChEBI" id="CHEBI:134225"/>
    </reaction>
</comment>
<sequence>MDALSTSLYRGKRRQVDALSTCVPRLRPAQIRPRGFTVSHLLHLDSSARTDSFSRRLGAAFAEAWEAGGGEVTHRDLAAGPVPPIREGWTRICDTLLREGITDIARYGEAVRTGQEREAWAVVRPLLDELVAADVVLIGAPMYNFGVPAALKAWIDQVTFPKMVLAPRKFVVVAASGGAYGPGTPREPYDHNGRYLSDFIRGHYAVEDTEVIAAELVNSLVDPALAGRVLQHRESAADALRRAGELGARLAGHRIPRGE</sequence>
<dbReference type="Gene3D" id="3.40.50.360">
    <property type="match status" value="1"/>
</dbReference>
<comment type="catalytic activity">
    <reaction evidence="5">
        <text>N,N-dimethyl-1,4-phenylenediamine + anthranilate + 2 NAD(+) = 2-(4-dimethylaminophenyl)diazenylbenzoate + 2 NADH + 2 H(+)</text>
        <dbReference type="Rhea" id="RHEA:55872"/>
        <dbReference type="ChEBI" id="CHEBI:15378"/>
        <dbReference type="ChEBI" id="CHEBI:15783"/>
        <dbReference type="ChEBI" id="CHEBI:16567"/>
        <dbReference type="ChEBI" id="CHEBI:57540"/>
        <dbReference type="ChEBI" id="CHEBI:57945"/>
        <dbReference type="ChEBI" id="CHEBI:71579"/>
        <dbReference type="EC" id="1.7.1.17"/>
    </reaction>
    <physiologicalReaction direction="right-to-left" evidence="5">
        <dbReference type="Rhea" id="RHEA:55874"/>
    </physiologicalReaction>
</comment>
<keyword evidence="9" id="KW-1185">Reference proteome</keyword>
<feature type="binding site" evidence="6">
    <location>
        <position position="47"/>
    </location>
    <ligand>
        <name>FMN</name>
        <dbReference type="ChEBI" id="CHEBI:58210"/>
    </ligand>
</feature>
<dbReference type="PANTHER" id="PTHR43741">
    <property type="entry name" value="FMN-DEPENDENT NADH-AZOREDUCTASE 1"/>
    <property type="match status" value="1"/>
</dbReference>
<protein>
    <recommendedName>
        <fullName evidence="6">FMN dependent NADH:quinone oxidoreductase</fullName>
        <ecNumber evidence="6">1.6.5.-</ecNumber>
    </recommendedName>
    <alternativeName>
        <fullName evidence="6">Azo-dye reductase</fullName>
    </alternativeName>
    <alternativeName>
        <fullName evidence="6">FMN-dependent NADH-azo compound oxidoreductase</fullName>
    </alternativeName>
    <alternativeName>
        <fullName evidence="6">FMN-dependent NADH-azoreductase</fullName>
        <ecNumber evidence="6">1.7.1.17</ecNumber>
    </alternativeName>
</protein>
<dbReference type="EC" id="1.7.1.17" evidence="6"/>
<keyword evidence="3 6" id="KW-0560">Oxidoreductase</keyword>
<gene>
    <name evidence="6" type="primary">azoR</name>
    <name evidence="8" type="ORF">GCM10009639_18880</name>
</gene>
<evidence type="ECO:0000256" key="6">
    <source>
        <dbReference type="HAMAP-Rule" id="MF_01216"/>
    </source>
</evidence>
<dbReference type="InterPro" id="IPR003680">
    <property type="entry name" value="Flavodoxin_fold"/>
</dbReference>
<evidence type="ECO:0000313" key="8">
    <source>
        <dbReference type="EMBL" id="GAA1390300.1"/>
    </source>
</evidence>
<dbReference type="PANTHER" id="PTHR43741:SF4">
    <property type="entry name" value="FMN-DEPENDENT NADH:QUINONE OXIDOREDUCTASE"/>
    <property type="match status" value="1"/>
</dbReference>
<dbReference type="Proteomes" id="UP001499863">
    <property type="component" value="Unassembled WGS sequence"/>
</dbReference>
<comment type="function">
    <text evidence="6">Quinone reductase that provides resistance to thiol-specific stress caused by electrophilic quinones.</text>
</comment>
<feature type="binding site" evidence="6">
    <location>
        <begin position="52"/>
        <end position="54"/>
    </location>
    <ligand>
        <name>FMN</name>
        <dbReference type="ChEBI" id="CHEBI:58210"/>
    </ligand>
</feature>
<keyword evidence="2 6" id="KW-0288">FMN</keyword>
<evidence type="ECO:0000256" key="4">
    <source>
        <dbReference type="ARBA" id="ARBA00023027"/>
    </source>
</evidence>
<comment type="function">
    <text evidence="6">Also exhibits azoreductase activity. Catalyzes the reductive cleavage of the azo bond in aromatic azo compounds to the corresponding amines.</text>
</comment>
<reference evidence="8 9" key="1">
    <citation type="journal article" date="2019" name="Int. J. Syst. Evol. Microbiol.">
        <title>The Global Catalogue of Microorganisms (GCM) 10K type strain sequencing project: providing services to taxonomists for standard genome sequencing and annotation.</title>
        <authorList>
            <consortium name="The Broad Institute Genomics Platform"/>
            <consortium name="The Broad Institute Genome Sequencing Center for Infectious Disease"/>
            <person name="Wu L."/>
            <person name="Ma J."/>
        </authorList>
    </citation>
    <scope>NUCLEOTIDE SEQUENCE [LARGE SCALE GENOMIC DNA]</scope>
    <source>
        <strain evidence="8 9">JCM 12393</strain>
    </source>
</reference>
<name>A0ABN1XU64_9ACTN</name>
<dbReference type="HAMAP" id="MF_01216">
    <property type="entry name" value="Azoreductase_type1"/>
    <property type="match status" value="1"/>
</dbReference>
<dbReference type="InterPro" id="IPR023048">
    <property type="entry name" value="NADH:quinone_OxRdtase_FMN_depd"/>
</dbReference>
<dbReference type="EC" id="1.6.5.-" evidence="6"/>
<feature type="domain" description="Flavodoxin-like fold" evidence="7">
    <location>
        <begin position="40"/>
        <end position="219"/>
    </location>
</feature>
<evidence type="ECO:0000313" key="9">
    <source>
        <dbReference type="Proteomes" id="UP001499863"/>
    </source>
</evidence>
<dbReference type="InterPro" id="IPR029039">
    <property type="entry name" value="Flavoprotein-like_sf"/>
</dbReference>
<comment type="caution">
    <text evidence="8">The sequence shown here is derived from an EMBL/GenBank/DDBJ whole genome shotgun (WGS) entry which is preliminary data.</text>
</comment>
<evidence type="ECO:0000259" key="7">
    <source>
        <dbReference type="Pfam" id="PF02525"/>
    </source>
</evidence>
<keyword evidence="4 6" id="KW-0520">NAD</keyword>
<dbReference type="Pfam" id="PF02525">
    <property type="entry name" value="Flavodoxin_2"/>
    <property type="match status" value="1"/>
</dbReference>
<comment type="similarity">
    <text evidence="6">Belongs to the azoreductase type 1 family.</text>
</comment>
<accession>A0ABN1XU64</accession>
<organism evidence="8 9">
    <name type="scientific">Kitasatospora putterlickiae</name>
    <dbReference type="NCBI Taxonomy" id="221725"/>
    <lineage>
        <taxon>Bacteria</taxon>
        <taxon>Bacillati</taxon>
        <taxon>Actinomycetota</taxon>
        <taxon>Actinomycetes</taxon>
        <taxon>Kitasatosporales</taxon>
        <taxon>Streptomycetaceae</taxon>
        <taxon>Kitasatospora</taxon>
    </lineage>
</organism>